<dbReference type="InterPro" id="IPR012495">
    <property type="entry name" value="TadE-like_dom"/>
</dbReference>
<keyword evidence="1" id="KW-0472">Membrane</keyword>
<evidence type="ECO:0000313" key="4">
    <source>
        <dbReference type="Proteomes" id="UP000292385"/>
    </source>
</evidence>
<evidence type="ECO:0000313" key="3">
    <source>
        <dbReference type="EMBL" id="TCC27300.1"/>
    </source>
</evidence>
<reference evidence="3 4" key="1">
    <citation type="submission" date="2019-02" db="EMBL/GenBank/DDBJ databases">
        <title>Kribbella capetownensis sp. nov. and Kribbella speibonae sp. nov., isolated from soil.</title>
        <authorList>
            <person name="Curtis S.M."/>
            <person name="Norton I."/>
            <person name="Everest G.J."/>
            <person name="Meyers P.R."/>
        </authorList>
    </citation>
    <scope>NUCLEOTIDE SEQUENCE [LARGE SCALE GENOMIC DNA]</scope>
    <source>
        <strain evidence="3 4">SK5</strain>
    </source>
</reference>
<dbReference type="Proteomes" id="UP000292385">
    <property type="component" value="Unassembled WGS sequence"/>
</dbReference>
<feature type="domain" description="TadE-like" evidence="2">
    <location>
        <begin position="9"/>
        <end position="50"/>
    </location>
</feature>
<protein>
    <submittedName>
        <fullName evidence="3">Pilus assembly protein</fullName>
    </submittedName>
</protein>
<keyword evidence="1" id="KW-1133">Transmembrane helix</keyword>
<dbReference type="EMBL" id="SJJY01000001">
    <property type="protein sequence ID" value="TCC27300.1"/>
    <property type="molecule type" value="Genomic_DNA"/>
</dbReference>
<keyword evidence="1" id="KW-0812">Transmembrane</keyword>
<dbReference type="RefSeq" id="WP_131460008.1">
    <property type="nucleotide sequence ID" value="NZ_SJJY01000001.1"/>
</dbReference>
<feature type="transmembrane region" description="Helical" evidence="1">
    <location>
        <begin position="12"/>
        <end position="38"/>
    </location>
</feature>
<evidence type="ECO:0000259" key="2">
    <source>
        <dbReference type="Pfam" id="PF07811"/>
    </source>
</evidence>
<name>A0ABY2ACB3_9ACTN</name>
<evidence type="ECO:0000256" key="1">
    <source>
        <dbReference type="SAM" id="Phobius"/>
    </source>
</evidence>
<gene>
    <name evidence="3" type="ORF">E0H58_04785</name>
</gene>
<sequence length="128" mass="13446">MRRSRGERGSAVVDFVLVSTILVPLFLGILQVGLFLYVRNTVTAAASEGAHYAAVLNRQPADGATRTRELISGVVTDGLIDSVSAEEIDVDGQPGVEVAVHAHMPPLGLWGPGIAFTVEGHAVKETGE</sequence>
<keyword evidence="4" id="KW-1185">Reference proteome</keyword>
<organism evidence="3 4">
    <name type="scientific">Kribbella speibonae</name>
    <dbReference type="NCBI Taxonomy" id="1572660"/>
    <lineage>
        <taxon>Bacteria</taxon>
        <taxon>Bacillati</taxon>
        <taxon>Actinomycetota</taxon>
        <taxon>Actinomycetes</taxon>
        <taxon>Propionibacteriales</taxon>
        <taxon>Kribbellaceae</taxon>
        <taxon>Kribbella</taxon>
    </lineage>
</organism>
<dbReference type="Pfam" id="PF07811">
    <property type="entry name" value="TadE"/>
    <property type="match status" value="1"/>
</dbReference>
<comment type="caution">
    <text evidence="3">The sequence shown here is derived from an EMBL/GenBank/DDBJ whole genome shotgun (WGS) entry which is preliminary data.</text>
</comment>
<accession>A0ABY2ACB3</accession>
<proteinExistence type="predicted"/>